<dbReference type="Proteomes" id="UP000198575">
    <property type="component" value="Unassembled WGS sequence"/>
</dbReference>
<dbReference type="EMBL" id="FOVF01000005">
    <property type="protein sequence ID" value="SFN13786.1"/>
    <property type="molecule type" value="Genomic_DNA"/>
</dbReference>
<organism evidence="1 2">
    <name type="scientific">Dokdonella immobilis</name>
    <dbReference type="NCBI Taxonomy" id="578942"/>
    <lineage>
        <taxon>Bacteria</taxon>
        <taxon>Pseudomonadati</taxon>
        <taxon>Pseudomonadota</taxon>
        <taxon>Gammaproteobacteria</taxon>
        <taxon>Lysobacterales</taxon>
        <taxon>Rhodanobacteraceae</taxon>
        <taxon>Dokdonella</taxon>
    </lineage>
</organism>
<keyword evidence="2" id="KW-1185">Reference proteome</keyword>
<accession>A0A1I4WKS0</accession>
<sequence length="383" mass="41248">MIVHRTTNAAGEAHGRPFWLPLALVLAIASWCSSIPARERVDEDLNVRLVSSSAMAPQWPPDLVVEGVWPNSCLPEVVRTSLEGSNIDILLRGSSRSCSDVATPLRLKVNPARESGMRQFALGTFQVRLHLLQADGSSLPIGFRLLQSGWDDTLSRPESGFWWSVSSTAPEALLAGSGLSIEQQGKNLAVTLLSYEAGAPVWYFGSAQMPGNIAHVPLLRMVGGDEPFATPNGGPRAEPGLSLNLQFLGPAHAQAWLVRARPGADRGLDIQALNLLRLPFETERNGAAWRGEWVLVVGEARQARILDLADLVTADAESFGLSDRADGSTLQCRLEDIGGHPTPAFCSLADGERVLADFDHVGLDRLSGLDPDGNPVRLVRLPD</sequence>
<gene>
    <name evidence="1" type="ORF">SAMN05216289_10583</name>
</gene>
<dbReference type="AlphaFoldDB" id="A0A1I4WKS0"/>
<evidence type="ECO:0000313" key="1">
    <source>
        <dbReference type="EMBL" id="SFN13786.1"/>
    </source>
</evidence>
<protein>
    <submittedName>
        <fullName evidence="1">Uncharacterized protein</fullName>
    </submittedName>
</protein>
<evidence type="ECO:0000313" key="2">
    <source>
        <dbReference type="Proteomes" id="UP000198575"/>
    </source>
</evidence>
<reference evidence="1 2" key="1">
    <citation type="submission" date="2016-10" db="EMBL/GenBank/DDBJ databases">
        <authorList>
            <person name="de Groot N.N."/>
        </authorList>
    </citation>
    <scope>NUCLEOTIDE SEQUENCE [LARGE SCALE GENOMIC DNA]</scope>
    <source>
        <strain evidence="1 2">CGMCC 1.7659</strain>
    </source>
</reference>
<name>A0A1I4WKS0_9GAMM</name>
<proteinExistence type="predicted"/>